<accession>A0A1S7DLQ7</accession>
<evidence type="ECO:0000256" key="5">
    <source>
        <dbReference type="ARBA" id="ARBA00022844"/>
    </source>
</evidence>
<evidence type="ECO:0000256" key="1">
    <source>
        <dbReference type="ARBA" id="ARBA00004192"/>
    </source>
</evidence>
<evidence type="ECO:0000313" key="13">
    <source>
        <dbReference type="EMBL" id="AYO88045.1"/>
    </source>
</evidence>
<evidence type="ECO:0000313" key="10">
    <source>
        <dbReference type="EMBL" id="AQY16643.1"/>
    </source>
</evidence>
<evidence type="ECO:0000256" key="7">
    <source>
        <dbReference type="ARBA" id="ARBA00023136"/>
    </source>
</evidence>
<name>A0A1S7DLQ7_MCV2</name>
<keyword evidence="4 9" id="KW-0812">Transmembrane</keyword>
<comment type="subcellular location">
    <subcellularLocation>
        <location evidence="1">Host cytoplasm</location>
    </subcellularLocation>
    <subcellularLocation>
        <location evidence="2">Virion membrane</location>
        <topology evidence="2">Multi-pass membrane protein</topology>
    </subcellularLocation>
</comment>
<reference evidence="10" key="1">
    <citation type="journal article" date="2017" name="J. Gen. Virol.">
        <title>Recombination events and variability among full-length genomes of co-circulating molluscum contagiosum virus subtypes 1 and 2.</title>
        <authorList>
            <person name="Lopez-Bueno A."/>
            <person name="Parras-Molto M."/>
            <person name="Lopez-Barrantes O."/>
            <person name="Belda S."/>
            <person name="Alejo A."/>
        </authorList>
    </citation>
    <scope>NUCLEOTIDE SEQUENCE</scope>
    <source>
        <strain evidence="10">Madrid 2016_1</strain>
    </source>
</reference>
<reference evidence="11" key="2">
    <citation type="journal article" date="2018" name="Viruses">
        <title>New Insights into the Evolutionary and Genomic Landscape of Molluscum Contagiosum Virus (MCV) based on Nine MCV1 and Six MCV2 Complete Genome Sequences.</title>
        <authorList>
            <person name="Zorec T."/>
            <person name="Kutnjak D."/>
            <person name="Hosnjak L."/>
            <person name="Kusar B."/>
            <person name="Trcko K."/>
            <person name="Kocjan B."/>
            <person name="Li Y."/>
            <person name="Krizmaric M."/>
            <person name="Miljkovic J."/>
            <person name="Ravnikar M."/>
            <person name="Poljak M."/>
        </authorList>
    </citation>
    <scope>NUCLEOTIDE SEQUENCE [LARGE SCALE GENOMIC DNA]</scope>
    <source>
        <strain evidence="11">MCV2_MB98</strain>
        <strain evidence="12">MCV2_MC313</strain>
        <strain evidence="13">MCV2_MC316</strain>
        <strain evidence="14">MCV2_MC332</strain>
        <strain evidence="15">MCV2_MC515</strain>
    </source>
</reference>
<evidence type="ECO:0000313" key="15">
    <source>
        <dbReference type="EMBL" id="AYO89093.1"/>
    </source>
</evidence>
<feature type="transmembrane region" description="Helical" evidence="9">
    <location>
        <begin position="69"/>
        <end position="90"/>
    </location>
</feature>
<protein>
    <submittedName>
        <fullName evidence="10">MC070</fullName>
    </submittedName>
</protein>
<keyword evidence="6 9" id="KW-1133">Transmembrane helix</keyword>
<dbReference type="Proteomes" id="UP000315637">
    <property type="component" value="Segment"/>
</dbReference>
<evidence type="ECO:0000256" key="9">
    <source>
        <dbReference type="SAM" id="Phobius"/>
    </source>
</evidence>
<dbReference type="Proteomes" id="UP000320816">
    <property type="component" value="Segment"/>
</dbReference>
<dbReference type="EMBL" id="KY040274">
    <property type="protein sequence ID" value="AQY16643.1"/>
    <property type="molecule type" value="Genomic_DNA"/>
</dbReference>
<gene>
    <name evidence="10" type="primary">MC070R</name>
</gene>
<sequence>MIRDVLEQKVRSLERRAAESSNYLDAILAYLEESRYPLLRHAKRLLFDLCFTLLVLLCVLVRLCWRNLGVALMLACAAALWTLASNLLFWRRP</sequence>
<keyword evidence="7 9" id="KW-0472">Membrane</keyword>
<evidence type="ECO:0000256" key="3">
    <source>
        <dbReference type="ARBA" id="ARBA00022518"/>
    </source>
</evidence>
<evidence type="ECO:0000256" key="6">
    <source>
        <dbReference type="ARBA" id="ARBA00022989"/>
    </source>
</evidence>
<dbReference type="Proteomes" id="UP000319755">
    <property type="component" value="Genome"/>
</dbReference>
<dbReference type="Proteomes" id="UP000320664">
    <property type="component" value="Segment"/>
</dbReference>
<evidence type="ECO:0000313" key="14">
    <source>
        <dbReference type="EMBL" id="AYO88215.1"/>
    </source>
</evidence>
<dbReference type="Proteomes" id="UP000317568">
    <property type="component" value="Genome"/>
</dbReference>
<dbReference type="EMBL" id="MH320548">
    <property type="protein sequence ID" value="AYO87705.1"/>
    <property type="molecule type" value="Genomic_DNA"/>
</dbReference>
<dbReference type="Proteomes" id="UP000317891">
    <property type="component" value="Segment"/>
</dbReference>
<keyword evidence="8" id="KW-1035">Host cytoplasm</keyword>
<organism evidence="10">
    <name type="scientific">Molluscum contagiosum virus subtype 2</name>
    <name type="common">MOCV</name>
    <name type="synonym">MCVII</name>
    <dbReference type="NCBI Taxonomy" id="10281"/>
    <lineage>
        <taxon>Viruses</taxon>
        <taxon>Varidnaviria</taxon>
        <taxon>Bamfordvirae</taxon>
        <taxon>Nucleocytoviricota</taxon>
        <taxon>Pokkesviricetes</taxon>
        <taxon>Chitovirales</taxon>
        <taxon>Poxviridae</taxon>
        <taxon>Chordopoxvirinae</taxon>
        <taxon>Molluscipoxvirus</taxon>
        <taxon>Molluscipoxvirus molluscum</taxon>
        <taxon>Molluscum contagiosum virus</taxon>
    </lineage>
</organism>
<reference evidence="11" key="3">
    <citation type="submission" date="2018-05" db="EMBL/GenBank/DDBJ databases">
        <authorList>
            <person name="Zorec T.M."/>
            <person name="Hosnjak L."/>
            <person name="Kutnjak D."/>
            <person name="Kusar B."/>
            <person name="Trcko K."/>
            <person name="Kocjan B.J."/>
            <person name="Li Y."/>
            <person name="Krizmaric M."/>
            <person name="Miljkovic J."/>
            <person name="Ravnikar M."/>
            <person name="Poljak M."/>
        </authorList>
    </citation>
    <scope>NUCLEOTIDE SEQUENCE</scope>
    <source>
        <strain evidence="11">MCV2_MB98</strain>
        <strain evidence="12">MCV2_MC313</strain>
        <strain evidence="13">MCV2_MC316</strain>
        <strain evidence="14">MCV2_MC332</strain>
        <strain evidence="15">MCV2_MC515</strain>
    </source>
</reference>
<feature type="transmembrane region" description="Helical" evidence="9">
    <location>
        <begin position="45"/>
        <end position="63"/>
    </location>
</feature>
<evidence type="ECO:0000256" key="8">
    <source>
        <dbReference type="ARBA" id="ARBA00023200"/>
    </source>
</evidence>
<evidence type="ECO:0000313" key="11">
    <source>
        <dbReference type="EMBL" id="AYO87705.1"/>
    </source>
</evidence>
<dbReference type="EMBL" id="MH320556">
    <property type="protein sequence ID" value="AYO89093.1"/>
    <property type="molecule type" value="Genomic_DNA"/>
</dbReference>
<dbReference type="EMBL" id="MH320549">
    <property type="protein sequence ID" value="AYO87875.1"/>
    <property type="molecule type" value="Genomic_DNA"/>
</dbReference>
<proteinExistence type="predicted"/>
<evidence type="ECO:0000256" key="4">
    <source>
        <dbReference type="ARBA" id="ARBA00022692"/>
    </source>
</evidence>
<dbReference type="EMBL" id="MH320550">
    <property type="protein sequence ID" value="AYO88045.1"/>
    <property type="molecule type" value="Genomic_DNA"/>
</dbReference>
<dbReference type="InterPro" id="IPR008447">
    <property type="entry name" value="Prot_L2"/>
</dbReference>
<dbReference type="GO" id="GO:0030430">
    <property type="term" value="C:host cell cytoplasm"/>
    <property type="evidence" value="ECO:0007669"/>
    <property type="project" value="UniProtKB-SubCell"/>
</dbReference>
<dbReference type="Pfam" id="PF05803">
    <property type="entry name" value="Chordopox_L2"/>
    <property type="match status" value="1"/>
</dbReference>
<keyword evidence="5" id="KW-0946">Virion</keyword>
<dbReference type="GO" id="GO:0055036">
    <property type="term" value="C:virion membrane"/>
    <property type="evidence" value="ECO:0007669"/>
    <property type="project" value="UniProtKB-SubCell"/>
</dbReference>
<evidence type="ECO:0000256" key="2">
    <source>
        <dbReference type="ARBA" id="ARBA00004385"/>
    </source>
</evidence>
<evidence type="ECO:0000313" key="12">
    <source>
        <dbReference type="EMBL" id="AYO87875.1"/>
    </source>
</evidence>
<dbReference type="EMBL" id="MH320551">
    <property type="protein sequence ID" value="AYO88215.1"/>
    <property type="molecule type" value="Genomic_DNA"/>
</dbReference>
<organismHost>
    <name type="scientific">Homo sapiens</name>
    <name type="common">Human</name>
    <dbReference type="NCBI Taxonomy" id="9606"/>
</organismHost>
<keyword evidence="3" id="KW-0244">Early protein</keyword>